<dbReference type="STRING" id="485913.Krac_1647"/>
<dbReference type="AlphaFoldDB" id="D6U2N0"/>
<comment type="caution">
    <text evidence="1">The sequence shown here is derived from an EMBL/GenBank/DDBJ whole genome shotgun (WGS) entry which is preliminary data.</text>
</comment>
<evidence type="ECO:0000313" key="1">
    <source>
        <dbReference type="EMBL" id="EFH80994.1"/>
    </source>
</evidence>
<gene>
    <name evidence="1" type="ORF">Krac_1647</name>
</gene>
<proteinExistence type="predicted"/>
<accession>D6U2N0</accession>
<reference evidence="1 2" key="1">
    <citation type="journal article" date="2011" name="Stand. Genomic Sci.">
        <title>Non-contiguous finished genome sequence and contextual data of the filamentous soil bacterium Ktedonobacter racemifer type strain (SOSP1-21).</title>
        <authorList>
            <person name="Chang Y.J."/>
            <person name="Land M."/>
            <person name="Hauser L."/>
            <person name="Chertkov O."/>
            <person name="Del Rio T.G."/>
            <person name="Nolan M."/>
            <person name="Copeland A."/>
            <person name="Tice H."/>
            <person name="Cheng J.F."/>
            <person name="Lucas S."/>
            <person name="Han C."/>
            <person name="Goodwin L."/>
            <person name="Pitluck S."/>
            <person name="Ivanova N."/>
            <person name="Ovchinikova G."/>
            <person name="Pati A."/>
            <person name="Chen A."/>
            <person name="Palaniappan K."/>
            <person name="Mavromatis K."/>
            <person name="Liolios K."/>
            <person name="Brettin T."/>
            <person name="Fiebig A."/>
            <person name="Rohde M."/>
            <person name="Abt B."/>
            <person name="Goker M."/>
            <person name="Detter J.C."/>
            <person name="Woyke T."/>
            <person name="Bristow J."/>
            <person name="Eisen J.A."/>
            <person name="Markowitz V."/>
            <person name="Hugenholtz P."/>
            <person name="Kyrpides N.C."/>
            <person name="Klenk H.P."/>
            <person name="Lapidus A."/>
        </authorList>
    </citation>
    <scope>NUCLEOTIDE SEQUENCE [LARGE SCALE GENOMIC DNA]</scope>
    <source>
        <strain evidence="2">DSM 44963</strain>
    </source>
</reference>
<name>D6U2N0_KTERA</name>
<evidence type="ECO:0000313" key="2">
    <source>
        <dbReference type="Proteomes" id="UP000004508"/>
    </source>
</evidence>
<dbReference type="InParanoid" id="D6U2N0"/>
<dbReference type="Proteomes" id="UP000004508">
    <property type="component" value="Unassembled WGS sequence"/>
</dbReference>
<keyword evidence="2" id="KW-1185">Reference proteome</keyword>
<dbReference type="EMBL" id="ADVG01000004">
    <property type="protein sequence ID" value="EFH80994.1"/>
    <property type="molecule type" value="Genomic_DNA"/>
</dbReference>
<organism evidence="1 2">
    <name type="scientific">Ktedonobacter racemifer DSM 44963</name>
    <dbReference type="NCBI Taxonomy" id="485913"/>
    <lineage>
        <taxon>Bacteria</taxon>
        <taxon>Bacillati</taxon>
        <taxon>Chloroflexota</taxon>
        <taxon>Ktedonobacteria</taxon>
        <taxon>Ktedonobacterales</taxon>
        <taxon>Ktedonobacteraceae</taxon>
        <taxon>Ktedonobacter</taxon>
    </lineage>
</organism>
<protein>
    <submittedName>
        <fullName evidence="1">Uncharacterized protein</fullName>
    </submittedName>
</protein>
<sequence>MQRAFQFPEVSEVCSLVHHAPTASPHLYSLPRFPLYAAFRRSKAGRDSREYYRDSVTLLLAQGRAIPHSHVFDVLAHRRCPFVSFTWLIASHSPKRGFRTPTELMRIWVTSQVAFNDERSIRRWKLGLAIQLHHSARDTWGLVQSFKRK</sequence>